<keyword evidence="2" id="KW-0969">Cilium</keyword>
<dbReference type="Proteomes" id="UP000198761">
    <property type="component" value="Unassembled WGS sequence"/>
</dbReference>
<organism evidence="2 3">
    <name type="scientific">Gemmobacter aquatilis</name>
    <dbReference type="NCBI Taxonomy" id="933059"/>
    <lineage>
        <taxon>Bacteria</taxon>
        <taxon>Pseudomonadati</taxon>
        <taxon>Pseudomonadota</taxon>
        <taxon>Alphaproteobacteria</taxon>
        <taxon>Rhodobacterales</taxon>
        <taxon>Paracoccaceae</taxon>
        <taxon>Gemmobacter</taxon>
    </lineage>
</organism>
<sequence length="127" mass="13636">MFEKLEIVRMAQAMASHAAARQAEIARNIAHADTPGYKAQDLAPFAEAYAADGGTLRATRTGHLGVDSTPGTETQTRRPRGAASPDGNTVSLEAEMMRSAEVRQQHDLALSIYRSSARILRTSLGRG</sequence>
<evidence type="ECO:0000313" key="2">
    <source>
        <dbReference type="EMBL" id="SEM46460.1"/>
    </source>
</evidence>
<dbReference type="STRING" id="933059.SAMN04488103_101224"/>
<dbReference type="NCBIfam" id="NF009270">
    <property type="entry name" value="PRK12627.1"/>
    <property type="match status" value="1"/>
</dbReference>
<reference evidence="2 3" key="1">
    <citation type="submission" date="2016-10" db="EMBL/GenBank/DDBJ databases">
        <authorList>
            <person name="de Groot N.N."/>
        </authorList>
    </citation>
    <scope>NUCLEOTIDE SEQUENCE [LARGE SCALE GENOMIC DNA]</scope>
    <source>
        <strain evidence="2 3">DSM 3857</strain>
    </source>
</reference>
<keyword evidence="2" id="KW-0966">Cell projection</keyword>
<dbReference type="EMBL" id="FOCE01000001">
    <property type="protein sequence ID" value="SEM46460.1"/>
    <property type="molecule type" value="Genomic_DNA"/>
</dbReference>
<keyword evidence="3" id="KW-1185">Reference proteome</keyword>
<feature type="region of interest" description="Disordered" evidence="1">
    <location>
        <begin position="59"/>
        <end position="89"/>
    </location>
</feature>
<evidence type="ECO:0000313" key="3">
    <source>
        <dbReference type="Proteomes" id="UP000198761"/>
    </source>
</evidence>
<evidence type="ECO:0000256" key="1">
    <source>
        <dbReference type="SAM" id="MobiDB-lite"/>
    </source>
</evidence>
<protein>
    <submittedName>
        <fullName evidence="2">Flagellar basal-body rod protein FlgB</fullName>
    </submittedName>
</protein>
<proteinExistence type="predicted"/>
<dbReference type="RefSeq" id="WP_091296995.1">
    <property type="nucleotide sequence ID" value="NZ_FOCE01000001.1"/>
</dbReference>
<name>A0A1H7YK27_9RHOB</name>
<keyword evidence="2" id="KW-0282">Flagellum</keyword>
<gene>
    <name evidence="2" type="ORF">SAMN04488103_101224</name>
</gene>
<dbReference type="OrthoDB" id="9788334at2"/>
<dbReference type="AlphaFoldDB" id="A0A1H7YK27"/>
<accession>A0A1H7YK27</accession>